<dbReference type="RefSeq" id="WP_012537842.1">
    <property type="nucleotide sequence ID" value="NC_011229.1"/>
</dbReference>
<dbReference type="EMBL" id="CP000976">
    <property type="protein sequence ID" value="ACH93030.1"/>
    <property type="molecule type" value="Genomic_DNA"/>
</dbReference>
<keyword evidence="1" id="KW-1133">Transmembrane helix</keyword>
<evidence type="ECO:0000313" key="3">
    <source>
        <dbReference type="Proteomes" id="UP000000611"/>
    </source>
</evidence>
<evidence type="ECO:0000256" key="1">
    <source>
        <dbReference type="SAM" id="Phobius"/>
    </source>
</evidence>
<dbReference type="HOGENOM" id="CLU_073969_1_1_12"/>
<dbReference type="OrthoDB" id="9792681at2"/>
<sequence>MIKDLFTNDLFLSCLISGIIAQMIKYIIQAIKTKKIKLTPKYFLKSIFLETGGMPSSHSSTVTALATSILIKEGINTHFIIALAFALITIRDSFGVRYMAGVQAEYLNDLSEQLKMKIKIEPLKIKVVKGHKKKEVFTGILIGIISAWAICNKYYIE</sequence>
<name>B5RKW9_BORDL</name>
<keyword evidence="1" id="KW-0472">Membrane</keyword>
<feature type="transmembrane region" description="Helical" evidence="1">
    <location>
        <begin position="136"/>
        <end position="156"/>
    </location>
</feature>
<organism evidence="2 3">
    <name type="scientific">Borrelia duttonii (strain Ly)</name>
    <dbReference type="NCBI Taxonomy" id="412419"/>
    <lineage>
        <taxon>Bacteria</taxon>
        <taxon>Pseudomonadati</taxon>
        <taxon>Spirochaetota</taxon>
        <taxon>Spirochaetia</taxon>
        <taxon>Spirochaetales</taxon>
        <taxon>Borreliaceae</taxon>
        <taxon>Borrelia</taxon>
    </lineage>
</organism>
<dbReference type="eggNOG" id="COG1963">
    <property type="taxonomic scope" value="Bacteria"/>
</dbReference>
<dbReference type="Proteomes" id="UP000000611">
    <property type="component" value="Chromosome"/>
</dbReference>
<feature type="transmembrane region" description="Helical" evidence="1">
    <location>
        <begin position="6"/>
        <end position="28"/>
    </location>
</feature>
<dbReference type="STRING" id="412419.BDU_74"/>
<protein>
    <submittedName>
        <fullName evidence="2">Uncharacterized conserved protein</fullName>
    </submittedName>
</protein>
<proteinExistence type="predicted"/>
<dbReference type="PANTHER" id="PTHR31446:SF29">
    <property type="entry name" value="ACID PHOSPHATASE_VANADIUM-DEPENDENT HALOPEROXIDASE-RELATED PROTEIN"/>
    <property type="match status" value="1"/>
</dbReference>
<reference evidence="2 3" key="1">
    <citation type="journal article" date="2008" name="PLoS Genet.">
        <title>The genome of Borrelia recurrentis, the agent of deadly louse-borne relapsing fever, is a degraded subset of tick-borne Borrelia duttonii.</title>
        <authorList>
            <person name="Lescot M."/>
            <person name="Audic S."/>
            <person name="Robert C."/>
            <person name="Nguyen T.T."/>
            <person name="Blanc G."/>
            <person name="Cutler S.J."/>
            <person name="Wincker P."/>
            <person name="Couloux A."/>
            <person name="Claverie J.-M."/>
            <person name="Raoult D."/>
            <person name="Drancourt M."/>
        </authorList>
    </citation>
    <scope>NUCLEOTIDE SEQUENCE [LARGE SCALE GENOMIC DNA]</scope>
    <source>
        <strain evidence="2 3">Ly</strain>
    </source>
</reference>
<keyword evidence="1" id="KW-0812">Transmembrane</keyword>
<dbReference type="PANTHER" id="PTHR31446">
    <property type="entry name" value="ACID PHOSPHATASE/VANADIUM-DEPENDENT HALOPEROXIDASE-RELATED PROTEIN"/>
    <property type="match status" value="1"/>
</dbReference>
<gene>
    <name evidence="2" type="ordered locus">BDU_74</name>
</gene>
<dbReference type="InterPro" id="IPR003832">
    <property type="entry name" value="DUF212"/>
</dbReference>
<dbReference type="KEGG" id="bdu:BDU_74"/>
<evidence type="ECO:0000313" key="2">
    <source>
        <dbReference type="EMBL" id="ACH93030.1"/>
    </source>
</evidence>
<keyword evidence="3" id="KW-1185">Reference proteome</keyword>
<accession>B5RKW9</accession>
<dbReference type="Pfam" id="PF02681">
    <property type="entry name" value="DUF212"/>
    <property type="match status" value="1"/>
</dbReference>
<dbReference type="AlphaFoldDB" id="B5RKW9"/>